<dbReference type="Pfam" id="PF09709">
    <property type="entry name" value="Cas_Csd1"/>
    <property type="match status" value="1"/>
</dbReference>
<sequence>MDFFTALLRAYEAAEDTGWVDNAQKSTSPLLPIYHTSRRSNGKDTIAILLDNEGNFMKADFMTDGESIIFPVTSDSVARSGKNPAPHPLVDKLTYYLSEIDQGQYDTYHRQLNEWITQCQEQEVKTFLSHIQHFLLQDDFIDKIVQSLYGRVTGREGLKVTFLNSDDSEKTIDLSTAFIEFKIDQFNGYQTVSVTNYVDLHKAYISYVESSQQADIICNISGKQEVLAAKHRGLIGNAKLISVSNNIETYKGRFKEREDVFTVGNQTSEKIHLMAKFLLENEHTHAWLGSGQHLINWFSDDLTNETQLNITTPKVEDIEDNGMFDFGETSSDDSPKFQVTETNKKIRSAFIHGKKEFGDGATYYVAIVNKTNDGRVALKYFRQLAVSQLLDNLNKWQDKYSWQFKKKNGEYAECPPSYIDIILAAYGVDRGRFLELDNDKFKSDQFQKLATSMIDGKDVPETILGKLRDNIKQRQRYGNTWNKVLFVSLALLHKNNKEEFTPMLDHENKNRSYLFGRLLAIFELLELQRYQLDGSKNDRITNAERYWTAYTSQPAKLMMNLTNKIKPYEEAVKLNSPGIFKKLDKEREEIMDLLSPLMQDRGINDPLDYRFIFGYYAEKKYFYTKQEKTESEE</sequence>
<accession>A0A123TX12</accession>
<name>A0A123TX12_STRSU</name>
<reference evidence="1 2" key="1">
    <citation type="submission" date="2016-02" db="EMBL/GenBank/DDBJ databases">
        <authorList>
            <consortium name="Pathogen Informatics"/>
        </authorList>
    </citation>
    <scope>NUCLEOTIDE SEQUENCE [LARGE SCALE GENOMIC DNA]</scope>
    <source>
        <strain evidence="1 2">LSS80</strain>
    </source>
</reference>
<dbReference type="EMBL" id="FIIE01000016">
    <property type="protein sequence ID" value="CYV93132.1"/>
    <property type="molecule type" value="Genomic_DNA"/>
</dbReference>
<dbReference type="InterPro" id="IPR010144">
    <property type="entry name" value="CRISPR-assoc_prot_Csd1-typ"/>
</dbReference>
<gene>
    <name evidence="1" type="ORF">ERS132442_01741</name>
</gene>
<dbReference type="NCBIfam" id="TIGR01863">
    <property type="entry name" value="cas_Csd1"/>
    <property type="match status" value="1"/>
</dbReference>
<dbReference type="Proteomes" id="UP000070960">
    <property type="component" value="Unassembled WGS sequence"/>
</dbReference>
<organism evidence="1 2">
    <name type="scientific">Streptococcus suis</name>
    <dbReference type="NCBI Taxonomy" id="1307"/>
    <lineage>
        <taxon>Bacteria</taxon>
        <taxon>Bacillati</taxon>
        <taxon>Bacillota</taxon>
        <taxon>Bacilli</taxon>
        <taxon>Lactobacillales</taxon>
        <taxon>Streptococcaceae</taxon>
        <taxon>Streptococcus</taxon>
    </lineage>
</organism>
<evidence type="ECO:0000313" key="2">
    <source>
        <dbReference type="Proteomes" id="UP000070960"/>
    </source>
</evidence>
<dbReference type="RefSeq" id="WP_044683271.1">
    <property type="nucleotide sequence ID" value="NZ_CECW01000010.1"/>
</dbReference>
<proteinExistence type="predicted"/>
<dbReference type="AlphaFoldDB" id="A0A123TX12"/>
<protein>
    <submittedName>
        <fullName evidence="1">CRISPR-associated protein</fullName>
    </submittedName>
</protein>
<evidence type="ECO:0000313" key="1">
    <source>
        <dbReference type="EMBL" id="CYV93132.1"/>
    </source>
</evidence>